<dbReference type="OrthoDB" id="9788755at2"/>
<evidence type="ECO:0000259" key="3">
    <source>
        <dbReference type="PROSITE" id="PS51186"/>
    </source>
</evidence>
<organism evidence="4 5">
    <name type="scientific">Deinococcus psychrotolerans</name>
    <dbReference type="NCBI Taxonomy" id="2489213"/>
    <lineage>
        <taxon>Bacteria</taxon>
        <taxon>Thermotogati</taxon>
        <taxon>Deinococcota</taxon>
        <taxon>Deinococci</taxon>
        <taxon>Deinococcales</taxon>
        <taxon>Deinococcaceae</taxon>
        <taxon>Deinococcus</taxon>
    </lineage>
</organism>
<dbReference type="Pfam" id="PF13508">
    <property type="entry name" value="Acetyltransf_7"/>
    <property type="match status" value="1"/>
</dbReference>
<dbReference type="Proteomes" id="UP000276417">
    <property type="component" value="Chromosome 1"/>
</dbReference>
<name>A0A3G8YI94_9DEIO</name>
<protein>
    <submittedName>
        <fullName evidence="4">GNAT family N-acetyltransferase</fullName>
    </submittedName>
</protein>
<dbReference type="Gene3D" id="3.40.630.30">
    <property type="match status" value="1"/>
</dbReference>
<gene>
    <name evidence="4" type="ORF">EHF33_05230</name>
</gene>
<dbReference type="AlphaFoldDB" id="A0A3G8YI94"/>
<accession>A0A3G8YI94</accession>
<evidence type="ECO:0000313" key="4">
    <source>
        <dbReference type="EMBL" id="AZI42224.1"/>
    </source>
</evidence>
<dbReference type="EMBL" id="CP034183">
    <property type="protein sequence ID" value="AZI42224.1"/>
    <property type="molecule type" value="Genomic_DNA"/>
</dbReference>
<dbReference type="InterPro" id="IPR000182">
    <property type="entry name" value="GNAT_dom"/>
</dbReference>
<dbReference type="SUPFAM" id="SSF55729">
    <property type="entry name" value="Acyl-CoA N-acyltransferases (Nat)"/>
    <property type="match status" value="1"/>
</dbReference>
<keyword evidence="5" id="KW-1185">Reference proteome</keyword>
<proteinExistence type="predicted"/>
<evidence type="ECO:0000256" key="1">
    <source>
        <dbReference type="ARBA" id="ARBA00022679"/>
    </source>
</evidence>
<feature type="domain" description="N-acetyltransferase" evidence="3">
    <location>
        <begin position="1"/>
        <end position="148"/>
    </location>
</feature>
<dbReference type="GO" id="GO:0016747">
    <property type="term" value="F:acyltransferase activity, transferring groups other than amino-acyl groups"/>
    <property type="evidence" value="ECO:0007669"/>
    <property type="project" value="InterPro"/>
</dbReference>
<dbReference type="InterPro" id="IPR016181">
    <property type="entry name" value="Acyl_CoA_acyltransferase"/>
</dbReference>
<dbReference type="KEGG" id="dph:EHF33_05230"/>
<keyword evidence="2" id="KW-0012">Acyltransferase</keyword>
<reference evidence="4 5" key="1">
    <citation type="submission" date="2018-11" db="EMBL/GenBank/DDBJ databases">
        <title>Deinococcus shelandsis sp. nov., isolated from South Shetland Islands soil of Antarctica.</title>
        <authorList>
            <person name="Tian J."/>
        </authorList>
    </citation>
    <scope>NUCLEOTIDE SEQUENCE [LARGE SCALE GENOMIC DNA]</scope>
    <source>
        <strain evidence="4 5">S14-83T</strain>
    </source>
</reference>
<dbReference type="RefSeq" id="WP_124868516.1">
    <property type="nucleotide sequence ID" value="NZ_CP034183.1"/>
</dbReference>
<keyword evidence="1 4" id="KW-0808">Transferase</keyword>
<evidence type="ECO:0000313" key="5">
    <source>
        <dbReference type="Proteomes" id="UP000276417"/>
    </source>
</evidence>
<dbReference type="PROSITE" id="PS51186">
    <property type="entry name" value="GNAT"/>
    <property type="match status" value="1"/>
</dbReference>
<dbReference type="PANTHER" id="PTHR43877">
    <property type="entry name" value="AMINOALKYLPHOSPHONATE N-ACETYLTRANSFERASE-RELATED-RELATED"/>
    <property type="match status" value="1"/>
</dbReference>
<sequence>MIRTATVDDLPALFALQHLAFQSEAELYPETVISPMRQTLPELESEFSQFETLIAEEDGKLIGSVRGQMVSECGEIGRLMVRPEWRGRGLGRRLVQEMELALGVQTFRLFTGERSLSNLRLYESLGYVRGGQFASGPISLVELTKTGVVV</sequence>
<evidence type="ECO:0000256" key="2">
    <source>
        <dbReference type="ARBA" id="ARBA00023315"/>
    </source>
</evidence>
<dbReference type="CDD" id="cd04301">
    <property type="entry name" value="NAT_SF"/>
    <property type="match status" value="1"/>
</dbReference>
<dbReference type="InterPro" id="IPR050832">
    <property type="entry name" value="Bact_Acetyltransf"/>
</dbReference>